<keyword evidence="10" id="KW-1185">Reference proteome</keyword>
<dbReference type="GO" id="GO:0008270">
    <property type="term" value="F:zinc ion binding"/>
    <property type="evidence" value="ECO:0007669"/>
    <property type="project" value="UniProtKB-KW"/>
</dbReference>
<dbReference type="PANTHER" id="PTHR13278:SF0">
    <property type="entry name" value="ZINC FINGER PROTEIN 830"/>
    <property type="match status" value="1"/>
</dbReference>
<feature type="domain" description="ZNF380 coiled-coil" evidence="8">
    <location>
        <begin position="301"/>
        <end position="379"/>
    </location>
</feature>
<dbReference type="AlphaFoldDB" id="A0A397TQK5"/>
<dbReference type="GO" id="GO:0005681">
    <property type="term" value="C:spliceosomal complex"/>
    <property type="evidence" value="ECO:0007669"/>
    <property type="project" value="InterPro"/>
</dbReference>
<evidence type="ECO:0000259" key="8">
    <source>
        <dbReference type="Pfam" id="PF23406"/>
    </source>
</evidence>
<dbReference type="GO" id="GO:0033314">
    <property type="term" value="P:mitotic DNA replication checkpoint signaling"/>
    <property type="evidence" value="ECO:0007669"/>
    <property type="project" value="TreeGrafter"/>
</dbReference>
<evidence type="ECO:0000313" key="9">
    <source>
        <dbReference type="EMBL" id="RIA97321.1"/>
    </source>
</evidence>
<dbReference type="EMBL" id="QKYT01000031">
    <property type="protein sequence ID" value="RIA97321.1"/>
    <property type="molecule type" value="Genomic_DNA"/>
</dbReference>
<dbReference type="GO" id="GO:0044773">
    <property type="term" value="P:mitotic DNA damage checkpoint signaling"/>
    <property type="evidence" value="ECO:0007669"/>
    <property type="project" value="TreeGrafter"/>
</dbReference>
<keyword evidence="6" id="KW-0539">Nucleus</keyword>
<dbReference type="OrthoDB" id="77607at2759"/>
<gene>
    <name evidence="9" type="ORF">C1645_801851</name>
</gene>
<comment type="subcellular location">
    <subcellularLocation>
        <location evidence="1">Nucleus speckle</location>
    </subcellularLocation>
</comment>
<sequence>MSAQKAKELRRLFSATKQQRQQQEAASSSSQSSSSRITHGFAKYDANNKLTCAVCSVIIKNESLWNSHLLSLSHKESLRKLKEMKGKTLNIESSGTSSAVNKVAPSIKSPTTTSIFKPKSILKKESSFNNLERESITVNNKKRSVGIEGKITISKDTSINVSYDTNTDNNIKNLIGYDEEEENDSEEEEEKVSEQVRVKRVKYSDDSLTTEQIESISQTSTIPSDFFESQISVDKEDTSTMTGKLPSDFFESHISVDEKDTSTMTSKLPSDFFDDDTASTMNQQIDNSTQETEIVQEKSVLPADFFDSSSLNNSSVKVSTTTEIDEQEWINFQKEISKETRVSNQISNADDEQLQRDRDEMQEREQELCLARLEKLKNVANRVKESREKHMTISMISNSRLNTLIRDVN</sequence>
<dbReference type="PANTHER" id="PTHR13278">
    <property type="entry name" value="ZINC FINGER PROTEIN 830"/>
    <property type="match status" value="1"/>
</dbReference>
<proteinExistence type="predicted"/>
<reference evidence="9 10" key="1">
    <citation type="submission" date="2018-06" db="EMBL/GenBank/DDBJ databases">
        <title>Comparative genomics reveals the genomic features of Rhizophagus irregularis, R. cerebriforme, R. diaphanum and Gigaspora rosea, and their symbiotic lifestyle signature.</title>
        <authorList>
            <person name="Morin E."/>
            <person name="San Clemente H."/>
            <person name="Chen E.C.H."/>
            <person name="De La Providencia I."/>
            <person name="Hainaut M."/>
            <person name="Kuo A."/>
            <person name="Kohler A."/>
            <person name="Murat C."/>
            <person name="Tang N."/>
            <person name="Roy S."/>
            <person name="Loubradou J."/>
            <person name="Henrissat B."/>
            <person name="Grigoriev I.V."/>
            <person name="Corradi N."/>
            <person name="Roux C."/>
            <person name="Martin F.M."/>
        </authorList>
    </citation>
    <scope>NUCLEOTIDE SEQUENCE [LARGE SCALE GENOMIC DNA]</scope>
    <source>
        <strain evidence="9 10">DAOM 227022</strain>
    </source>
</reference>
<evidence type="ECO:0000256" key="7">
    <source>
        <dbReference type="SAM" id="MobiDB-lite"/>
    </source>
</evidence>
<feature type="region of interest" description="Disordered" evidence="7">
    <location>
        <begin position="14"/>
        <end position="35"/>
    </location>
</feature>
<evidence type="ECO:0000256" key="1">
    <source>
        <dbReference type="ARBA" id="ARBA00004324"/>
    </source>
</evidence>
<keyword evidence="3" id="KW-0479">Metal-binding</keyword>
<dbReference type="Pfam" id="PF23406">
    <property type="entry name" value="ZNF380_CC"/>
    <property type="match status" value="1"/>
</dbReference>
<evidence type="ECO:0000256" key="4">
    <source>
        <dbReference type="ARBA" id="ARBA00022771"/>
    </source>
</evidence>
<dbReference type="Proteomes" id="UP000265703">
    <property type="component" value="Unassembled WGS sequence"/>
</dbReference>
<feature type="region of interest" description="Disordered" evidence="7">
    <location>
        <begin position="341"/>
        <end position="361"/>
    </location>
</feature>
<dbReference type="GO" id="GO:0003676">
    <property type="term" value="F:nucleic acid binding"/>
    <property type="evidence" value="ECO:0007669"/>
    <property type="project" value="InterPro"/>
</dbReference>
<accession>A0A397TQK5</accession>
<name>A0A397TQK5_9GLOM</name>
<protein>
    <recommendedName>
        <fullName evidence="8">ZNF380 coiled-coil domain-containing protein</fullName>
    </recommendedName>
</protein>
<feature type="compositionally biased region" description="Low complexity" evidence="7">
    <location>
        <begin position="18"/>
        <end position="35"/>
    </location>
</feature>
<dbReference type="InterPro" id="IPR059039">
    <property type="entry name" value="ZNF380_CC"/>
</dbReference>
<keyword evidence="2" id="KW-0217">Developmental protein</keyword>
<evidence type="ECO:0000256" key="3">
    <source>
        <dbReference type="ARBA" id="ARBA00022723"/>
    </source>
</evidence>
<keyword evidence="5" id="KW-0862">Zinc</keyword>
<evidence type="ECO:0000256" key="6">
    <source>
        <dbReference type="ARBA" id="ARBA00023242"/>
    </source>
</evidence>
<dbReference type="GO" id="GO:0033260">
    <property type="term" value="P:nuclear DNA replication"/>
    <property type="evidence" value="ECO:0007669"/>
    <property type="project" value="TreeGrafter"/>
</dbReference>
<organism evidence="9 10">
    <name type="scientific">Glomus cerebriforme</name>
    <dbReference type="NCBI Taxonomy" id="658196"/>
    <lineage>
        <taxon>Eukaryota</taxon>
        <taxon>Fungi</taxon>
        <taxon>Fungi incertae sedis</taxon>
        <taxon>Mucoromycota</taxon>
        <taxon>Glomeromycotina</taxon>
        <taxon>Glomeromycetes</taxon>
        <taxon>Glomerales</taxon>
        <taxon>Glomeraceae</taxon>
        <taxon>Glomus</taxon>
    </lineage>
</organism>
<evidence type="ECO:0000256" key="5">
    <source>
        <dbReference type="ARBA" id="ARBA00022833"/>
    </source>
</evidence>
<comment type="caution">
    <text evidence="9">The sequence shown here is derived from an EMBL/GenBank/DDBJ whole genome shotgun (WGS) entry which is preliminary data.</text>
</comment>
<dbReference type="InterPro" id="IPR040050">
    <property type="entry name" value="ZNF830-like"/>
</dbReference>
<keyword evidence="4" id="KW-0863">Zinc-finger</keyword>
<dbReference type="STRING" id="658196.A0A397TQK5"/>
<evidence type="ECO:0000256" key="2">
    <source>
        <dbReference type="ARBA" id="ARBA00022473"/>
    </source>
</evidence>
<evidence type="ECO:0000313" key="10">
    <source>
        <dbReference type="Proteomes" id="UP000265703"/>
    </source>
</evidence>